<dbReference type="SUPFAM" id="SSF57701">
    <property type="entry name" value="Zn2/Cys6 DNA-binding domain"/>
    <property type="match status" value="1"/>
</dbReference>
<feature type="domain" description="Zn(2)-C6 fungal-type" evidence="4">
    <location>
        <begin position="22"/>
        <end position="50"/>
    </location>
</feature>
<feature type="region of interest" description="Disordered" evidence="3">
    <location>
        <begin position="129"/>
        <end position="149"/>
    </location>
</feature>
<dbReference type="GO" id="GO:0000981">
    <property type="term" value="F:DNA-binding transcription factor activity, RNA polymerase II-specific"/>
    <property type="evidence" value="ECO:0007669"/>
    <property type="project" value="InterPro"/>
</dbReference>
<dbReference type="PROSITE" id="PS50048">
    <property type="entry name" value="ZN2_CY6_FUNGAL_2"/>
    <property type="match status" value="1"/>
</dbReference>
<dbReference type="InterPro" id="IPR001138">
    <property type="entry name" value="Zn2Cys6_DnaBD"/>
</dbReference>
<keyword evidence="6" id="KW-1185">Reference proteome</keyword>
<dbReference type="Pfam" id="PF00172">
    <property type="entry name" value="Zn_clus"/>
    <property type="match status" value="1"/>
</dbReference>
<proteinExistence type="predicted"/>
<evidence type="ECO:0000313" key="6">
    <source>
        <dbReference type="Proteomes" id="UP000750502"/>
    </source>
</evidence>
<organism evidence="5 6">
    <name type="scientific">Fusarium xylarioides</name>
    <dbReference type="NCBI Taxonomy" id="221167"/>
    <lineage>
        <taxon>Eukaryota</taxon>
        <taxon>Fungi</taxon>
        <taxon>Dikarya</taxon>
        <taxon>Ascomycota</taxon>
        <taxon>Pezizomycotina</taxon>
        <taxon>Sordariomycetes</taxon>
        <taxon>Hypocreomycetidae</taxon>
        <taxon>Hypocreales</taxon>
        <taxon>Nectriaceae</taxon>
        <taxon>Fusarium</taxon>
        <taxon>Fusarium fujikuroi species complex</taxon>
    </lineage>
</organism>
<accession>A0A9P7HPJ6</accession>
<keyword evidence="2" id="KW-0539">Nucleus</keyword>
<evidence type="ECO:0000256" key="2">
    <source>
        <dbReference type="ARBA" id="ARBA00023242"/>
    </source>
</evidence>
<evidence type="ECO:0000259" key="4">
    <source>
        <dbReference type="PROSITE" id="PS50048"/>
    </source>
</evidence>
<dbReference type="InterPro" id="IPR036864">
    <property type="entry name" value="Zn2-C6_fun-type_DNA-bd_sf"/>
</dbReference>
<dbReference type="OrthoDB" id="5380854at2759"/>
<protein>
    <recommendedName>
        <fullName evidence="4">Zn(2)-C6 fungal-type domain-containing protein</fullName>
    </recommendedName>
</protein>
<dbReference type="EMBL" id="JADFTT010000502">
    <property type="protein sequence ID" value="KAG5760859.1"/>
    <property type="molecule type" value="Genomic_DNA"/>
</dbReference>
<dbReference type="InterPro" id="IPR021858">
    <property type="entry name" value="Fun_TF"/>
</dbReference>
<dbReference type="SMART" id="SM00066">
    <property type="entry name" value="GAL4"/>
    <property type="match status" value="1"/>
</dbReference>
<dbReference type="Proteomes" id="UP000750502">
    <property type="component" value="Unassembled WGS sequence"/>
</dbReference>
<dbReference type="Pfam" id="PF11951">
    <property type="entry name" value="Fungal_trans_2"/>
    <property type="match status" value="1"/>
</dbReference>
<dbReference type="GO" id="GO:0000976">
    <property type="term" value="F:transcription cis-regulatory region binding"/>
    <property type="evidence" value="ECO:0007669"/>
    <property type="project" value="TreeGrafter"/>
</dbReference>
<dbReference type="PANTHER" id="PTHR37534">
    <property type="entry name" value="TRANSCRIPTIONAL ACTIVATOR PROTEIN UGA3"/>
    <property type="match status" value="1"/>
</dbReference>
<comment type="subcellular location">
    <subcellularLocation>
        <location evidence="1">Nucleus</location>
    </subcellularLocation>
</comment>
<comment type="caution">
    <text evidence="5">The sequence shown here is derived from an EMBL/GenBank/DDBJ whole genome shotgun (WGS) entry which is preliminary data.</text>
</comment>
<sequence length="515" mass="57289">MSTSPPDSDSISSTTVQVAKKACHSCRRARLRCDRSIPHCSKCASRGVECLGYGRLFLWTGSVATRGKLAGQSSSASACRLPKQGESDMTIDVQSDVQSSDMQMGSFDTQGFEPGAWGLVSPQENQLFVPNKTKPWSPPSPPSPTSSNSSWTLVDPLFQDMTHSQRWYLNYYSTRVSLDLVGDDQTNGPNSYEREEAPKKLLMDALVAKQKGLQLMPDALRNIDTIGADVILATVLFLINSELIESGWQGWRPHLEGAKKLLNMIEPYTGSDTTLRDYIVADCYVYYTLSLSFNPSQPGTQAASFAPSQVKETLSRTNNSFFCCPPEVLDILRETAQLLHAEAQGHVSNNEALIEFTNLLDRVQRLDVLKWAKDRMPDASKAALWSSARTGSAHRLATCLYIIQAAPALRARMPDQVPKTLIQDLYETLLPQPDEDPNFKATGWPTFIYGTTATTPESRAWVMDRLKAVAQINPWGFLYSAIDTLQILWKHENGDDGCMNWLQKLKDLNVDFLMV</sequence>
<dbReference type="PROSITE" id="PS00463">
    <property type="entry name" value="ZN2_CY6_FUNGAL_1"/>
    <property type="match status" value="1"/>
</dbReference>
<dbReference type="AlphaFoldDB" id="A0A9P7HPJ6"/>
<evidence type="ECO:0000313" key="5">
    <source>
        <dbReference type="EMBL" id="KAG5760859.1"/>
    </source>
</evidence>
<name>A0A9P7HPJ6_9HYPO</name>
<gene>
    <name evidence="5" type="ORF">H9Q72_011017</name>
</gene>
<dbReference type="GO" id="GO:0005634">
    <property type="term" value="C:nucleus"/>
    <property type="evidence" value="ECO:0007669"/>
    <property type="project" value="UniProtKB-SubCell"/>
</dbReference>
<dbReference type="CDD" id="cd00067">
    <property type="entry name" value="GAL4"/>
    <property type="match status" value="1"/>
</dbReference>
<dbReference type="GO" id="GO:0008270">
    <property type="term" value="F:zinc ion binding"/>
    <property type="evidence" value="ECO:0007669"/>
    <property type="project" value="InterPro"/>
</dbReference>
<evidence type="ECO:0000256" key="3">
    <source>
        <dbReference type="SAM" id="MobiDB-lite"/>
    </source>
</evidence>
<dbReference type="GO" id="GO:0045944">
    <property type="term" value="P:positive regulation of transcription by RNA polymerase II"/>
    <property type="evidence" value="ECO:0007669"/>
    <property type="project" value="TreeGrafter"/>
</dbReference>
<dbReference type="Gene3D" id="4.10.240.10">
    <property type="entry name" value="Zn(2)-C6 fungal-type DNA-binding domain"/>
    <property type="match status" value="1"/>
</dbReference>
<reference evidence="5" key="2">
    <citation type="submission" date="2020-10" db="EMBL/GenBank/DDBJ databases">
        <authorList>
            <person name="Peck L.D."/>
            <person name="Nowell R.W."/>
            <person name="Flood J."/>
            <person name="Ryan M.J."/>
            <person name="Barraclough T.G."/>
        </authorList>
    </citation>
    <scope>NUCLEOTIDE SEQUENCE</scope>
    <source>
        <strain evidence="5">IMI 127659i</strain>
    </source>
</reference>
<evidence type="ECO:0000256" key="1">
    <source>
        <dbReference type="ARBA" id="ARBA00004123"/>
    </source>
</evidence>
<dbReference type="PANTHER" id="PTHR37534:SF51">
    <property type="entry name" value="ACRIFLAVINE SENSITIVITY CONTROL PROTEIN ACR-2"/>
    <property type="match status" value="1"/>
</dbReference>
<reference evidence="5" key="1">
    <citation type="journal article" date="2020" name="bioRxiv">
        <title>Historical genomics reveals the evolutionary mechanisms behind multiple outbreaks of the host-specific coffee wilt pathogen Fusarium xylarioides.</title>
        <authorList>
            <person name="Peck D."/>
            <person name="Nowell R.W."/>
            <person name="Flood J."/>
            <person name="Ryan M.J."/>
            <person name="Barraclough T.G."/>
        </authorList>
    </citation>
    <scope>NUCLEOTIDE SEQUENCE</scope>
    <source>
        <strain evidence="5">IMI 127659i</strain>
    </source>
</reference>